<keyword evidence="5" id="KW-0325">Glycoprotein</keyword>
<feature type="domain" description="EGF-like" evidence="8">
    <location>
        <begin position="76"/>
        <end position="116"/>
    </location>
</feature>
<keyword evidence="1 6" id="KW-0245">EGF-like domain</keyword>
<accession>A0ABN8M149</accession>
<keyword evidence="4" id="KW-1015">Disulfide bond</keyword>
<dbReference type="EMBL" id="CALNXI010000248">
    <property type="protein sequence ID" value="CAH3023117.1"/>
    <property type="molecule type" value="Genomic_DNA"/>
</dbReference>
<evidence type="ECO:0000256" key="1">
    <source>
        <dbReference type="ARBA" id="ARBA00022536"/>
    </source>
</evidence>
<dbReference type="PROSITE" id="PS00010">
    <property type="entry name" value="ASX_HYDROXYL"/>
    <property type="match status" value="2"/>
</dbReference>
<feature type="domain" description="EGF-like" evidence="8">
    <location>
        <begin position="158"/>
        <end position="198"/>
    </location>
</feature>
<evidence type="ECO:0000313" key="9">
    <source>
        <dbReference type="EMBL" id="CAH3023117.1"/>
    </source>
</evidence>
<keyword evidence="3" id="KW-0677">Repeat</keyword>
<dbReference type="PANTHER" id="PTHR24042:SF5">
    <property type="entry name" value="EGF-LIKE CALCIUM-BINDING DOMAIN-CONTAINING PROTEIN"/>
    <property type="match status" value="1"/>
</dbReference>
<dbReference type="PANTHER" id="PTHR24042">
    <property type="entry name" value="NEL HOMOLOG"/>
    <property type="match status" value="1"/>
</dbReference>
<dbReference type="InterPro" id="IPR001881">
    <property type="entry name" value="EGF-like_Ca-bd_dom"/>
</dbReference>
<feature type="domain" description="EGF-like" evidence="8">
    <location>
        <begin position="117"/>
        <end position="157"/>
    </location>
</feature>
<dbReference type="SUPFAM" id="SSF57184">
    <property type="entry name" value="Growth factor receptor domain"/>
    <property type="match status" value="1"/>
</dbReference>
<evidence type="ECO:0000256" key="2">
    <source>
        <dbReference type="ARBA" id="ARBA00022729"/>
    </source>
</evidence>
<gene>
    <name evidence="9" type="ORF">PEVE_00018160</name>
</gene>
<evidence type="ECO:0000256" key="6">
    <source>
        <dbReference type="PROSITE-ProRule" id="PRU00076"/>
    </source>
</evidence>
<organism evidence="9 10">
    <name type="scientific">Porites evermanni</name>
    <dbReference type="NCBI Taxonomy" id="104178"/>
    <lineage>
        <taxon>Eukaryota</taxon>
        <taxon>Metazoa</taxon>
        <taxon>Cnidaria</taxon>
        <taxon>Anthozoa</taxon>
        <taxon>Hexacorallia</taxon>
        <taxon>Scleractinia</taxon>
        <taxon>Fungiina</taxon>
        <taxon>Poritidae</taxon>
        <taxon>Porites</taxon>
    </lineage>
</organism>
<evidence type="ECO:0000256" key="4">
    <source>
        <dbReference type="ARBA" id="ARBA00023157"/>
    </source>
</evidence>
<comment type="caution">
    <text evidence="6">Lacks conserved residue(s) required for the propagation of feature annotation.</text>
</comment>
<feature type="signal peptide" evidence="7">
    <location>
        <begin position="1"/>
        <end position="25"/>
    </location>
</feature>
<dbReference type="InterPro" id="IPR000742">
    <property type="entry name" value="EGF"/>
</dbReference>
<reference evidence="9 10" key="1">
    <citation type="submission" date="2022-05" db="EMBL/GenBank/DDBJ databases">
        <authorList>
            <consortium name="Genoscope - CEA"/>
            <person name="William W."/>
        </authorList>
    </citation>
    <scope>NUCLEOTIDE SEQUENCE [LARGE SCALE GENOMIC DNA]</scope>
</reference>
<protein>
    <recommendedName>
        <fullName evidence="8">EGF-like domain-containing protein</fullName>
    </recommendedName>
</protein>
<comment type="caution">
    <text evidence="9">The sequence shown here is derived from an EMBL/GenBank/DDBJ whole genome shotgun (WGS) entry which is preliminary data.</text>
</comment>
<dbReference type="SMART" id="SM00179">
    <property type="entry name" value="EGF_CA"/>
    <property type="match status" value="2"/>
</dbReference>
<dbReference type="Gene3D" id="2.10.25.10">
    <property type="entry name" value="Laminin"/>
    <property type="match status" value="3"/>
</dbReference>
<keyword evidence="10" id="KW-1185">Reference proteome</keyword>
<feature type="chain" id="PRO_5047515238" description="EGF-like domain-containing protein" evidence="7">
    <location>
        <begin position="26"/>
        <end position="202"/>
    </location>
</feature>
<evidence type="ECO:0000313" key="10">
    <source>
        <dbReference type="Proteomes" id="UP001159427"/>
    </source>
</evidence>
<evidence type="ECO:0000256" key="3">
    <source>
        <dbReference type="ARBA" id="ARBA00022737"/>
    </source>
</evidence>
<keyword evidence="2 7" id="KW-0732">Signal</keyword>
<dbReference type="PROSITE" id="PS50026">
    <property type="entry name" value="EGF_3"/>
    <property type="match status" value="3"/>
</dbReference>
<evidence type="ECO:0000259" key="8">
    <source>
        <dbReference type="PROSITE" id="PS50026"/>
    </source>
</evidence>
<evidence type="ECO:0000256" key="5">
    <source>
        <dbReference type="ARBA" id="ARBA00023180"/>
    </source>
</evidence>
<dbReference type="Pfam" id="PF12947">
    <property type="entry name" value="EGF_3"/>
    <property type="match status" value="3"/>
</dbReference>
<dbReference type="InterPro" id="IPR009030">
    <property type="entry name" value="Growth_fac_rcpt_cys_sf"/>
</dbReference>
<name>A0ABN8M149_9CNID</name>
<evidence type="ECO:0000256" key="7">
    <source>
        <dbReference type="SAM" id="SignalP"/>
    </source>
</evidence>
<dbReference type="CDD" id="cd00054">
    <property type="entry name" value="EGF_CA"/>
    <property type="match status" value="1"/>
</dbReference>
<dbReference type="InterPro" id="IPR024731">
    <property type="entry name" value="NELL2-like_EGF"/>
</dbReference>
<sequence>MASVTKWSVALLALSFFDYPLLTVCGNVKRNCREAERFYNQTNKNIQDPQFDFITKMLLRSIAQDYRQDLDSRCAGQDQCSLGTHDCNPNAYCHKTHLAYNCECKPGYDGDGVICATIDECATNTHNCHRDAICKDLTPLFTCTCKLGYQGDGKNCTGINECSLNTHNCSKNAICTDLTPYFTCHCKPGYRGNGFKCTGKYI</sequence>
<dbReference type="SMART" id="SM00181">
    <property type="entry name" value="EGF"/>
    <property type="match status" value="3"/>
</dbReference>
<dbReference type="InterPro" id="IPR000152">
    <property type="entry name" value="EGF-type_Asp/Asn_hydroxyl_site"/>
</dbReference>
<dbReference type="PROSITE" id="PS01186">
    <property type="entry name" value="EGF_2"/>
    <property type="match status" value="3"/>
</dbReference>
<dbReference type="Proteomes" id="UP001159427">
    <property type="component" value="Unassembled WGS sequence"/>
</dbReference>
<dbReference type="InterPro" id="IPR051586">
    <property type="entry name" value="PKC-binding_NELL"/>
</dbReference>
<proteinExistence type="predicted"/>